<reference evidence="2 3" key="1">
    <citation type="submission" date="2022-10" db="EMBL/GenBank/DDBJ databases">
        <title>The complete genomes of actinobacterial strains from the NBC collection.</title>
        <authorList>
            <person name="Joergensen T.S."/>
            <person name="Alvarez Arevalo M."/>
            <person name="Sterndorff E.B."/>
            <person name="Faurdal D."/>
            <person name="Vuksanovic O."/>
            <person name="Mourched A.-S."/>
            <person name="Charusanti P."/>
            <person name="Shaw S."/>
            <person name="Blin K."/>
            <person name="Weber T."/>
        </authorList>
    </citation>
    <scope>NUCLEOTIDE SEQUENCE [LARGE SCALE GENOMIC DNA]</scope>
    <source>
        <strain evidence="2 3">NBC_00156</strain>
    </source>
</reference>
<dbReference type="EMBL" id="CP108164">
    <property type="protein sequence ID" value="WTQ80742.1"/>
    <property type="molecule type" value="Genomic_DNA"/>
</dbReference>
<gene>
    <name evidence="2" type="ORF">OG350_10645</name>
</gene>
<organism evidence="2 3">
    <name type="scientific">Streptomyces achromogenes</name>
    <dbReference type="NCBI Taxonomy" id="67255"/>
    <lineage>
        <taxon>Bacteria</taxon>
        <taxon>Bacillati</taxon>
        <taxon>Actinomycetota</taxon>
        <taxon>Actinomycetes</taxon>
        <taxon>Kitasatosporales</taxon>
        <taxon>Streptomycetaceae</taxon>
        <taxon>Streptomyces</taxon>
    </lineage>
</organism>
<evidence type="ECO:0000313" key="2">
    <source>
        <dbReference type="EMBL" id="WTQ80742.1"/>
    </source>
</evidence>
<keyword evidence="3" id="KW-1185">Reference proteome</keyword>
<feature type="compositionally biased region" description="Basic and acidic residues" evidence="1">
    <location>
        <begin position="52"/>
        <end position="61"/>
    </location>
</feature>
<protein>
    <submittedName>
        <fullName evidence="2">Uncharacterized protein</fullName>
    </submittedName>
</protein>
<name>A0ABZ1KLE4_STRAH</name>
<dbReference type="Proteomes" id="UP001622557">
    <property type="component" value="Chromosome"/>
</dbReference>
<dbReference type="GeneID" id="97280884"/>
<feature type="region of interest" description="Disordered" evidence="1">
    <location>
        <begin position="1"/>
        <end position="72"/>
    </location>
</feature>
<sequence>MTPTAQQSSAGAPSVLAGPLAGPLTGTPAATAPTHTARTLTGTARQISARGVRRDRDRERASTAPGGRPCSG</sequence>
<feature type="compositionally biased region" description="Low complexity" evidence="1">
    <location>
        <begin position="16"/>
        <end position="44"/>
    </location>
</feature>
<dbReference type="RefSeq" id="WP_405446741.1">
    <property type="nucleotide sequence ID" value="NZ_CP108164.1"/>
</dbReference>
<evidence type="ECO:0000256" key="1">
    <source>
        <dbReference type="SAM" id="MobiDB-lite"/>
    </source>
</evidence>
<accession>A0ABZ1KLE4</accession>
<proteinExistence type="predicted"/>
<feature type="compositionally biased region" description="Polar residues" evidence="1">
    <location>
        <begin position="1"/>
        <end position="11"/>
    </location>
</feature>
<evidence type="ECO:0000313" key="3">
    <source>
        <dbReference type="Proteomes" id="UP001622557"/>
    </source>
</evidence>